<feature type="region of interest" description="Disordered" evidence="1">
    <location>
        <begin position="982"/>
        <end position="1180"/>
    </location>
</feature>
<organism evidence="4">
    <name type="scientific">Schizophyllum commune (strain H4-8 / FGSC 9210)</name>
    <name type="common">Split gill fungus</name>
    <dbReference type="NCBI Taxonomy" id="578458"/>
    <lineage>
        <taxon>Eukaryota</taxon>
        <taxon>Fungi</taxon>
        <taxon>Dikarya</taxon>
        <taxon>Basidiomycota</taxon>
        <taxon>Agaricomycotina</taxon>
        <taxon>Agaricomycetes</taxon>
        <taxon>Agaricomycetidae</taxon>
        <taxon>Agaricales</taxon>
        <taxon>Schizophyllaceae</taxon>
        <taxon>Schizophyllum</taxon>
    </lineage>
</organism>
<evidence type="ECO:0000259" key="2">
    <source>
        <dbReference type="Pfam" id="PF08457"/>
    </source>
</evidence>
<dbReference type="GO" id="GO:0019902">
    <property type="term" value="F:phosphatase binding"/>
    <property type="evidence" value="ECO:0007669"/>
    <property type="project" value="TreeGrafter"/>
</dbReference>
<dbReference type="STRING" id="578458.D8PSH5"/>
<keyword evidence="4" id="KW-1185">Reference proteome</keyword>
<dbReference type="OMA" id="RFFNGWR"/>
<dbReference type="EMBL" id="GL377303">
    <property type="protein sequence ID" value="EFJ01145.1"/>
    <property type="molecule type" value="Genomic_DNA"/>
</dbReference>
<dbReference type="InterPro" id="IPR013665">
    <property type="entry name" value="Sfi1_dom"/>
</dbReference>
<proteinExistence type="predicted"/>
<reference evidence="3 4" key="1">
    <citation type="journal article" date="2010" name="Nat. Biotechnol.">
        <title>Genome sequence of the model mushroom Schizophyllum commune.</title>
        <authorList>
            <person name="Ohm R.A."/>
            <person name="de Jong J.F."/>
            <person name="Lugones L.G."/>
            <person name="Aerts A."/>
            <person name="Kothe E."/>
            <person name="Stajich J.E."/>
            <person name="de Vries R.P."/>
            <person name="Record E."/>
            <person name="Levasseur A."/>
            <person name="Baker S.E."/>
            <person name="Bartholomew K.A."/>
            <person name="Coutinho P.M."/>
            <person name="Erdmann S."/>
            <person name="Fowler T.J."/>
            <person name="Gathman A.C."/>
            <person name="Lombard V."/>
            <person name="Henrissat B."/>
            <person name="Knabe N."/>
            <person name="Kuees U."/>
            <person name="Lilly W.W."/>
            <person name="Lindquist E."/>
            <person name="Lucas S."/>
            <person name="Magnuson J.K."/>
            <person name="Piumi F."/>
            <person name="Raudaskoski M."/>
            <person name="Salamov A."/>
            <person name="Schmutz J."/>
            <person name="Schwarze F.W.M.R."/>
            <person name="vanKuyk P.A."/>
            <person name="Horton J.S."/>
            <person name="Grigoriev I.V."/>
            <person name="Woesten H.A.B."/>
        </authorList>
    </citation>
    <scope>NUCLEOTIDE SEQUENCE [LARGE SCALE GENOMIC DNA]</scope>
    <source>
        <strain evidence="4">H4-8 / FGSC 9210</strain>
    </source>
</reference>
<feature type="compositionally biased region" description="Low complexity" evidence="1">
    <location>
        <begin position="1089"/>
        <end position="1114"/>
    </location>
</feature>
<dbReference type="Pfam" id="PF08457">
    <property type="entry name" value="Sfi1"/>
    <property type="match status" value="2"/>
</dbReference>
<dbReference type="InParanoid" id="D8PSH5"/>
<sequence length="1180" mass="137060">MPPFNPTRASPPARILDLAASLSQDISRTSTVSVPELASLTPDEIELLEAVIQRAGSNANTFLTVFKAYNDVLTERGLDPHEVVYYGKLLKLGTLKGRNWADKWESVKHQYGYAAKREPVRAKASKPKPAPSSPRRVPVRKPTRINDSFTLDTLHQDVFTDATNSEADTTPTAPRSYPTRSRVPPRRTPSPTRSSVTNSLGLEFDDHPLLNHPSTQPAMPPIVPRRTNFYDSSDAESTDDVFQAPSTIPPSYGAAVRDEDATPVKPKRRATQTTQPLAKPAIIKDLEKRPTSTPAMDQLTLARQKVAEARKRRGSVVNGEDAFKKIQMEHDEKNAAQFYEDRLLERCWRVWRDGYEWIITTDMQIAEARDNLILRKCVQQWREKTAENKDLYGRVTLLSNKRCLRAFFNKWRARTREKQQAEWRNAMRRKIKIVRDRREEHLQKDAWTKWRQAFMVRLAEQHYAHKLVQRSFKLWKQRLIALDERDAVADEFRESTQERAVARCWKAWRRSLQLQRIEHEMSDRVAMRLMVEAMTIWKRRTAELQLADDLHDKMIMKNAIRGWKAARDRIRRMENKARKQLALRDEIMMRAIWRVWKAGERGRLLERVRSSRLVSNAFAVWQQRLAQQRELEARALAFYSRPASSSAVLALKTWRQHYQTHTNANAYAVKYHASQLKFNAFRQWCRAIHDHAKDNRRARKANKLLTTRRAWQMWREKLAERARLRKLAELEQQRCHKIFKDWLARARKQRRQKMAEQLVQDRVRQRVMHETLVHWTNRVIKVKLRELEVAQQRDAATLGNAFKKWKSVCERHVEELNLMESYQFVKREEFVRRVFSRWLAAARNSRHRRVVLQEREADMKTIKLSAAWDKWREKFKNERLRPIENTVVLQGQQYVLYRAFAFWHSRTTSLPAIRFHANNLKASAWKKWMAAMPRALQAKKAREVHKQNLLSKFFEKWAQKRETKRALRLAARARYLALPTAVSRNPRPPFLSTSPPKPSPFARQRSPAPDQQEGEEEEKEPEPRAPTRPFGYKPRAGLASLLTSRPSSKPAAAESSTRPTTGEPSTRPALGRKRATSPTSTVHTRVRSKPLASSSSSSSRASSPPARPPRSAVSTRKKSPSPPNPSVSRPRSPLNERGRSPSRAPSTTVGSNGETRSRLWTELQAVQRKSRPPSERSSRR</sequence>
<feature type="domain" description="Sfi1 spindle body" evidence="2">
    <location>
        <begin position="325"/>
        <end position="434"/>
    </location>
</feature>
<dbReference type="InterPro" id="IPR052270">
    <property type="entry name" value="CACF_protein"/>
</dbReference>
<dbReference type="eggNOG" id="KOG4775">
    <property type="taxonomic scope" value="Eukaryota"/>
</dbReference>
<feature type="compositionally biased region" description="Polar residues" evidence="1">
    <location>
        <begin position="1054"/>
        <end position="1064"/>
    </location>
</feature>
<dbReference type="FunCoup" id="D8PSH5">
    <property type="interactions" value="3"/>
</dbReference>
<dbReference type="VEuPathDB" id="FungiDB:SCHCODRAFT_02017733"/>
<evidence type="ECO:0000256" key="1">
    <source>
        <dbReference type="SAM" id="MobiDB-lite"/>
    </source>
</evidence>
<dbReference type="AlphaFoldDB" id="D8PSH5"/>
<feature type="compositionally biased region" description="Polar residues" evidence="1">
    <location>
        <begin position="1143"/>
        <end position="1154"/>
    </location>
</feature>
<gene>
    <name evidence="3" type="ORF">SCHCODRAFT_81403</name>
</gene>
<dbReference type="HOGENOM" id="CLU_012263_0_0_1"/>
<feature type="region of interest" description="Disordered" evidence="1">
    <location>
        <begin position="117"/>
        <end position="205"/>
    </location>
</feature>
<feature type="compositionally biased region" description="Polar residues" evidence="1">
    <location>
        <begin position="161"/>
        <end position="173"/>
    </location>
</feature>
<feature type="domain" description="Sfi1 spindle body" evidence="2">
    <location>
        <begin position="496"/>
        <end position="810"/>
    </location>
</feature>
<dbReference type="Proteomes" id="UP000007431">
    <property type="component" value="Unassembled WGS sequence"/>
</dbReference>
<evidence type="ECO:0000313" key="4">
    <source>
        <dbReference type="Proteomes" id="UP000007431"/>
    </source>
</evidence>
<evidence type="ECO:0000313" key="3">
    <source>
        <dbReference type="EMBL" id="EFJ01145.1"/>
    </source>
</evidence>
<dbReference type="PANTHER" id="PTHR22028:SF9">
    <property type="entry name" value="SFI1 SPINDLE BODY DOMAIN-CONTAINING PROTEIN"/>
    <property type="match status" value="1"/>
</dbReference>
<feature type="region of interest" description="Disordered" evidence="1">
    <location>
        <begin position="233"/>
        <end position="275"/>
    </location>
</feature>
<name>D8PSH5_SCHCM</name>
<dbReference type="PANTHER" id="PTHR22028">
    <property type="entry name" value="SFI1 SPINDLE BODY DOMAIN-CONTAINING PROTEIN-RELATED"/>
    <property type="match status" value="1"/>
</dbReference>
<protein>
    <recommendedName>
        <fullName evidence="2">Sfi1 spindle body domain-containing protein</fullName>
    </recommendedName>
</protein>
<accession>D8PSH5</accession>
<feature type="compositionally biased region" description="Low complexity" evidence="1">
    <location>
        <begin position="189"/>
        <end position="199"/>
    </location>
</feature>